<dbReference type="InterPro" id="IPR029068">
    <property type="entry name" value="Glyas_Bleomycin-R_OHBP_Dase"/>
</dbReference>
<sequence length="118" mass="13323">MSTAQKSGVIVYSKQFRELSQFYIAMFDMDLLRETKEFVSIGNDQLNIVVHAPPFEVSAHTLNTVKIFLTVECLNKARGKAEKLGGQTLKGEWSNPLFKVCNIVDPDGNQIQLREFIS</sequence>
<dbReference type="EMBL" id="CP098023">
    <property type="protein sequence ID" value="WKD50045.1"/>
    <property type="molecule type" value="Genomic_DNA"/>
</dbReference>
<dbReference type="RefSeq" id="WP_301415960.1">
    <property type="nucleotide sequence ID" value="NZ_CP098023.1"/>
</dbReference>
<organism evidence="1 2">
    <name type="scientific">Microbulbifer spongiae</name>
    <dbReference type="NCBI Taxonomy" id="2944933"/>
    <lineage>
        <taxon>Bacteria</taxon>
        <taxon>Pseudomonadati</taxon>
        <taxon>Pseudomonadota</taxon>
        <taxon>Gammaproteobacteria</taxon>
        <taxon>Cellvibrionales</taxon>
        <taxon>Microbulbiferaceae</taxon>
        <taxon>Microbulbifer</taxon>
    </lineage>
</organism>
<evidence type="ECO:0000313" key="2">
    <source>
        <dbReference type="Proteomes" id="UP001321520"/>
    </source>
</evidence>
<dbReference type="SUPFAM" id="SSF54593">
    <property type="entry name" value="Glyoxalase/Bleomycin resistance protein/Dihydroxybiphenyl dioxygenase"/>
    <property type="match status" value="1"/>
</dbReference>
<reference evidence="1 2" key="1">
    <citation type="submission" date="2022-05" db="EMBL/GenBank/DDBJ databases">
        <title>Microbulbifer sp. nov., isolated from sponge.</title>
        <authorList>
            <person name="Gao L."/>
        </authorList>
    </citation>
    <scope>NUCLEOTIDE SEQUENCE [LARGE SCALE GENOMIC DNA]</scope>
    <source>
        <strain evidence="1 2">MI-G</strain>
    </source>
</reference>
<gene>
    <name evidence="1" type="ORF">M8T91_01050</name>
</gene>
<evidence type="ECO:0000313" key="1">
    <source>
        <dbReference type="EMBL" id="WKD50045.1"/>
    </source>
</evidence>
<name>A0ABY9EFA5_9GAMM</name>
<dbReference type="Proteomes" id="UP001321520">
    <property type="component" value="Chromosome"/>
</dbReference>
<proteinExistence type="predicted"/>
<dbReference type="Gene3D" id="3.10.180.10">
    <property type="entry name" value="2,3-Dihydroxybiphenyl 1,2-Dioxygenase, domain 1"/>
    <property type="match status" value="1"/>
</dbReference>
<keyword evidence="2" id="KW-1185">Reference proteome</keyword>
<accession>A0ABY9EFA5</accession>
<evidence type="ECO:0008006" key="3">
    <source>
        <dbReference type="Google" id="ProtNLM"/>
    </source>
</evidence>
<protein>
    <recommendedName>
        <fullName evidence="3">VOC domain-containing protein</fullName>
    </recommendedName>
</protein>